<feature type="transmembrane region" description="Helical" evidence="1">
    <location>
        <begin position="7"/>
        <end position="30"/>
    </location>
</feature>
<gene>
    <name evidence="2" type="ORF">AB6T85_01915</name>
</gene>
<evidence type="ECO:0000313" key="2">
    <source>
        <dbReference type="EMBL" id="MEY8769198.1"/>
    </source>
</evidence>
<accession>A0ABV4E2R4</accession>
<dbReference type="NCBIfam" id="NF007971">
    <property type="entry name" value="PRK10695.1"/>
    <property type="match status" value="1"/>
</dbReference>
<name>A0ABV4E2R4_9GAMM</name>
<dbReference type="InterPro" id="IPR021730">
    <property type="entry name" value="YdbH"/>
</dbReference>
<comment type="caution">
    <text evidence="2">The sequence shown here is derived from an EMBL/GenBank/DDBJ whole genome shotgun (WGS) entry which is preliminary data.</text>
</comment>
<keyword evidence="1" id="KW-1133">Transmembrane helix</keyword>
<protein>
    <submittedName>
        <fullName evidence="2">YdbH family protein</fullName>
    </submittedName>
</protein>
<dbReference type="EMBL" id="JBGFFX010000001">
    <property type="protein sequence ID" value="MEY8769198.1"/>
    <property type="molecule type" value="Genomic_DNA"/>
</dbReference>
<keyword evidence="3" id="KW-1185">Reference proteome</keyword>
<keyword evidence="1" id="KW-0812">Transmembrane</keyword>
<evidence type="ECO:0000313" key="3">
    <source>
        <dbReference type="Proteomes" id="UP001565243"/>
    </source>
</evidence>
<proteinExistence type="predicted"/>
<dbReference type="Proteomes" id="UP001565243">
    <property type="component" value="Unassembled WGS sequence"/>
</dbReference>
<organism evidence="2 3">
    <name type="scientific">Erwinia aeris</name>
    <dbReference type="NCBI Taxonomy" id="3239803"/>
    <lineage>
        <taxon>Bacteria</taxon>
        <taxon>Pseudomonadati</taxon>
        <taxon>Pseudomonadota</taxon>
        <taxon>Gammaproteobacteria</taxon>
        <taxon>Enterobacterales</taxon>
        <taxon>Erwiniaceae</taxon>
        <taxon>Erwinia</taxon>
    </lineage>
</organism>
<keyword evidence="1" id="KW-0472">Membrane</keyword>
<sequence length="872" mass="95861">MSRGWKLFIIAIAAAAVLSGAGLLTLSWWLPRLAGFWLPAATTVRLDGNPRWRSGALWLPGLRYRTGDCELAKASNVTLGRAAGRWTLGATLLEVNSACFSKLSTSSDQPAAPRSLAEWQSMLPKADVAIERVSLLPWQSWAGALRLNLDPQRQLIHWQGENLSLRAVLAGQQLDVQSLALSVAGMTDPITMNGLLTLPKIPDRLPDSGELAATLKTASVPQPLRASLNWQQNSGTLSLRAQDLKEPLLLLPWRVSAQQIAISQGKWRWPWAAQPVSGGVTLMLKDWRQGLPGMEVTGRLNVLTQGRGGKGNVVLSVGPGHLDWTQSQLPFRLTGESKLAQLLFFAGIPGKLQGPLLDPVLRLQPGALLRMRGRLLSTLEVDEARWPLSGVAVSSAGIEGRLQAILSAHDTQMGRFRLHLDGRATGFWPDKGRWRWRYWGDGLMAPLAAKWDVKGCGSWQDRQIELASLSTGFDKIRYGGVTMAAPRLTLVEPVRWLRDEKIPAFSASLRLNAQRTSLDSGGYLPPAELMLDLNGSDPARFLYKGKLTADPVGPVRIQGRWDGTRLRGQAWWPQQSLRVFQSLLNDDLKMSVRGGTLKAQVAFSAAADQGFAAGGHWVVSDGSVRTPDNQFTGIDFSLPFRLQAGQWYFGAKGPVSLRIKAIKNQFALKNIRADLQGWYPWSTARPLRLSNVGVEVLGGELSLLSLQLPQTEAATLRLKAISMSELVTAIQPKKIAMSGRVDGALPLWLQNSAWLVKEGWITNSGPLTLRLDKDFADALASGNIATGAAMDWLRYMEISRSRATLNIDNKGEMTMTAQVNGTSRFSDKNQHVSLHYTQQENIFQLWRSLRFGDNLQSWTEQHATLSAQGKTE</sequence>
<reference evidence="2 3" key="1">
    <citation type="submission" date="2024-07" db="EMBL/GenBank/DDBJ databases">
        <authorList>
            <person name="Hebao G."/>
        </authorList>
    </citation>
    <scope>NUCLEOTIDE SEQUENCE [LARGE SCALE GENOMIC DNA]</scope>
    <source>
        <strain evidence="2 3">ACCC 02193</strain>
    </source>
</reference>
<evidence type="ECO:0000256" key="1">
    <source>
        <dbReference type="SAM" id="Phobius"/>
    </source>
</evidence>
<dbReference type="RefSeq" id="WP_369894675.1">
    <property type="nucleotide sequence ID" value="NZ_JBGFFX010000001.1"/>
</dbReference>
<dbReference type="Pfam" id="PF11739">
    <property type="entry name" value="YdbH-like"/>
    <property type="match status" value="1"/>
</dbReference>